<keyword evidence="7" id="KW-1185">Reference proteome</keyword>
<dbReference type="GO" id="GO:0006900">
    <property type="term" value="P:vesicle budding from membrane"/>
    <property type="evidence" value="ECO:0007669"/>
    <property type="project" value="TreeGrafter"/>
</dbReference>
<dbReference type="Pfam" id="PF03357">
    <property type="entry name" value="Snf7"/>
    <property type="match status" value="2"/>
</dbReference>
<dbReference type="GO" id="GO:0005771">
    <property type="term" value="C:multivesicular body"/>
    <property type="evidence" value="ECO:0007669"/>
    <property type="project" value="TreeGrafter"/>
</dbReference>
<dbReference type="Gene3D" id="1.10.287.1060">
    <property type="entry name" value="ESAT-6-like"/>
    <property type="match status" value="1"/>
</dbReference>
<dbReference type="OrthoDB" id="3973241at2759"/>
<accession>A0A7R8CB48</accession>
<evidence type="ECO:0000256" key="3">
    <source>
        <dbReference type="ARBA" id="ARBA00041078"/>
    </source>
</evidence>
<sequence>MNRIFGRGKDKAPAPNLSDCISNVDSRAESIDKKVARLDAELRKYKDQMSKMREGPAKNSVKQKALRVLKQKKQYEAQCDNLRNQAFNMEQTNYATQSLKDTKATVNAMKLGIEDLQDDLSDMLEDANEVQDVLGRSYGMPDIDEADLEAELDALGDDFALDDDTSYLDDAISAPDAPDKEPGAESVATDKDGVLVDEFGLPKIPAN</sequence>
<dbReference type="GO" id="GO:0032511">
    <property type="term" value="P:late endosome to vacuole transport via multivesicular body sorting pathway"/>
    <property type="evidence" value="ECO:0007669"/>
    <property type="project" value="TreeGrafter"/>
</dbReference>
<feature type="region of interest" description="Disordered" evidence="5">
    <location>
        <begin position="1"/>
        <end position="21"/>
    </location>
</feature>
<dbReference type="InterPro" id="IPR005024">
    <property type="entry name" value="Snf7_fam"/>
</dbReference>
<feature type="coiled-coil region" evidence="4">
    <location>
        <begin position="28"/>
        <end position="133"/>
    </location>
</feature>
<evidence type="ECO:0000256" key="4">
    <source>
        <dbReference type="SAM" id="Coils"/>
    </source>
</evidence>
<name>A0A7R8CB48_LEPSM</name>
<proteinExistence type="inferred from homology"/>
<protein>
    <recommendedName>
        <fullName evidence="3">Charged multivesicular body protein 5</fullName>
    </recommendedName>
</protein>
<dbReference type="Proteomes" id="UP000675881">
    <property type="component" value="Chromosome 1"/>
</dbReference>
<dbReference type="PANTHER" id="PTHR22761:SF12">
    <property type="entry name" value="CHARGED MULTIVESICULAR BODY PROTEIN 5"/>
    <property type="match status" value="1"/>
</dbReference>
<dbReference type="AlphaFoldDB" id="A0A7R8CB48"/>
<feature type="region of interest" description="Disordered" evidence="5">
    <location>
        <begin position="166"/>
        <end position="193"/>
    </location>
</feature>
<feature type="compositionally biased region" description="Basic and acidic residues" evidence="5">
    <location>
        <begin position="177"/>
        <end position="193"/>
    </location>
</feature>
<keyword evidence="2 4" id="KW-0175">Coiled coil</keyword>
<evidence type="ECO:0000313" key="6">
    <source>
        <dbReference type="EMBL" id="CAF2754911.1"/>
    </source>
</evidence>
<organism evidence="6 7">
    <name type="scientific">Lepeophtheirus salmonis</name>
    <name type="common">Salmon louse</name>
    <name type="synonym">Caligus salmonis</name>
    <dbReference type="NCBI Taxonomy" id="72036"/>
    <lineage>
        <taxon>Eukaryota</taxon>
        <taxon>Metazoa</taxon>
        <taxon>Ecdysozoa</taxon>
        <taxon>Arthropoda</taxon>
        <taxon>Crustacea</taxon>
        <taxon>Multicrustacea</taxon>
        <taxon>Hexanauplia</taxon>
        <taxon>Copepoda</taxon>
        <taxon>Siphonostomatoida</taxon>
        <taxon>Caligidae</taxon>
        <taxon>Lepeophtheirus</taxon>
    </lineage>
</organism>
<evidence type="ECO:0000256" key="1">
    <source>
        <dbReference type="ARBA" id="ARBA00006190"/>
    </source>
</evidence>
<evidence type="ECO:0000313" key="7">
    <source>
        <dbReference type="Proteomes" id="UP000675881"/>
    </source>
</evidence>
<dbReference type="EMBL" id="HG994580">
    <property type="protein sequence ID" value="CAF2754911.1"/>
    <property type="molecule type" value="Genomic_DNA"/>
</dbReference>
<evidence type="ECO:0000256" key="5">
    <source>
        <dbReference type="SAM" id="MobiDB-lite"/>
    </source>
</evidence>
<dbReference type="PANTHER" id="PTHR22761">
    <property type="entry name" value="CHARGED MULTIVESICULAR BODY PROTEIN"/>
    <property type="match status" value="1"/>
</dbReference>
<dbReference type="Gene3D" id="6.10.250.1710">
    <property type="match status" value="1"/>
</dbReference>
<gene>
    <name evidence="6" type="ORF">LSAA_2224</name>
</gene>
<reference evidence="6" key="1">
    <citation type="submission" date="2021-02" db="EMBL/GenBank/DDBJ databases">
        <authorList>
            <person name="Bekaert M."/>
        </authorList>
    </citation>
    <scope>NUCLEOTIDE SEQUENCE</scope>
    <source>
        <strain evidence="6">IoA-00</strain>
    </source>
</reference>
<evidence type="ECO:0000256" key="2">
    <source>
        <dbReference type="ARBA" id="ARBA00023054"/>
    </source>
</evidence>
<comment type="similarity">
    <text evidence="1">Belongs to the SNF7 family.</text>
</comment>